<keyword evidence="1" id="KW-0040">ANK repeat</keyword>
<dbReference type="Pfam" id="PF00023">
    <property type="entry name" value="Ank"/>
    <property type="match status" value="1"/>
</dbReference>
<dbReference type="VEuPathDB" id="TrichDB:TVAG_439820"/>
<dbReference type="EMBL" id="DS114555">
    <property type="protein sequence ID" value="EAX86866.1"/>
    <property type="molecule type" value="Genomic_DNA"/>
</dbReference>
<dbReference type="SMR" id="A2G7K4"/>
<dbReference type="PROSITE" id="PS50088">
    <property type="entry name" value="ANK_REPEAT"/>
    <property type="match status" value="1"/>
</dbReference>
<keyword evidence="3" id="KW-1185">Reference proteome</keyword>
<dbReference type="AlphaFoldDB" id="A2G7K4"/>
<reference evidence="2" key="1">
    <citation type="submission" date="2006-10" db="EMBL/GenBank/DDBJ databases">
        <authorList>
            <person name="Amadeo P."/>
            <person name="Zhao Q."/>
            <person name="Wortman J."/>
            <person name="Fraser-Liggett C."/>
            <person name="Carlton J."/>
        </authorList>
    </citation>
    <scope>NUCLEOTIDE SEQUENCE</scope>
    <source>
        <strain evidence="2">G3</strain>
    </source>
</reference>
<dbReference type="InterPro" id="IPR036770">
    <property type="entry name" value="Ankyrin_rpt-contain_sf"/>
</dbReference>
<dbReference type="PROSITE" id="PS50297">
    <property type="entry name" value="ANK_REP_REGION"/>
    <property type="match status" value="1"/>
</dbReference>
<sequence>MRLDENLIHKLNGSEALHIATIYNNPEIAELAISHGADIEEKDDIE</sequence>
<dbReference type="InterPro" id="IPR002110">
    <property type="entry name" value="Ankyrin_rpt"/>
</dbReference>
<accession>A2G7K4</accession>
<feature type="repeat" description="ANK" evidence="1">
    <location>
        <begin position="12"/>
        <end position="44"/>
    </location>
</feature>
<dbReference type="SUPFAM" id="SSF48403">
    <property type="entry name" value="Ankyrin repeat"/>
    <property type="match status" value="1"/>
</dbReference>
<dbReference type="SMART" id="SM00248">
    <property type="entry name" value="ANK"/>
    <property type="match status" value="1"/>
</dbReference>
<dbReference type="Gene3D" id="1.25.40.20">
    <property type="entry name" value="Ankyrin repeat-containing domain"/>
    <property type="match status" value="1"/>
</dbReference>
<protein>
    <submittedName>
        <fullName evidence="2">Uncharacterized protein</fullName>
    </submittedName>
</protein>
<dbReference type="KEGG" id="tva:4744512"/>
<dbReference type="VEuPathDB" id="TrichDB:TVAGG3_0872370"/>
<name>A2G7K4_TRIV3</name>
<evidence type="ECO:0000313" key="3">
    <source>
        <dbReference type="Proteomes" id="UP000001542"/>
    </source>
</evidence>
<evidence type="ECO:0000256" key="1">
    <source>
        <dbReference type="PROSITE-ProRule" id="PRU00023"/>
    </source>
</evidence>
<dbReference type="Proteomes" id="UP000001542">
    <property type="component" value="Unassembled WGS sequence"/>
</dbReference>
<proteinExistence type="predicted"/>
<dbReference type="RefSeq" id="XP_001299796.1">
    <property type="nucleotide sequence ID" value="XM_001299795.1"/>
</dbReference>
<dbReference type="InParanoid" id="A2G7K4"/>
<reference evidence="2" key="2">
    <citation type="journal article" date="2007" name="Science">
        <title>Draft genome sequence of the sexually transmitted pathogen Trichomonas vaginalis.</title>
        <authorList>
            <person name="Carlton J.M."/>
            <person name="Hirt R.P."/>
            <person name="Silva J.C."/>
            <person name="Delcher A.L."/>
            <person name="Schatz M."/>
            <person name="Zhao Q."/>
            <person name="Wortman J.R."/>
            <person name="Bidwell S.L."/>
            <person name="Alsmark U.C.M."/>
            <person name="Besteiro S."/>
            <person name="Sicheritz-Ponten T."/>
            <person name="Noel C.J."/>
            <person name="Dacks J.B."/>
            <person name="Foster P.G."/>
            <person name="Simillion C."/>
            <person name="Van de Peer Y."/>
            <person name="Miranda-Saavedra D."/>
            <person name="Barton G.J."/>
            <person name="Westrop G.D."/>
            <person name="Mueller S."/>
            <person name="Dessi D."/>
            <person name="Fiori P.L."/>
            <person name="Ren Q."/>
            <person name="Paulsen I."/>
            <person name="Zhang H."/>
            <person name="Bastida-Corcuera F.D."/>
            <person name="Simoes-Barbosa A."/>
            <person name="Brown M.T."/>
            <person name="Hayes R.D."/>
            <person name="Mukherjee M."/>
            <person name="Okumura C.Y."/>
            <person name="Schneider R."/>
            <person name="Smith A.J."/>
            <person name="Vanacova S."/>
            <person name="Villalvazo M."/>
            <person name="Haas B.J."/>
            <person name="Pertea M."/>
            <person name="Feldblyum T.V."/>
            <person name="Utterback T.R."/>
            <person name="Shu C.L."/>
            <person name="Osoegawa K."/>
            <person name="de Jong P.J."/>
            <person name="Hrdy I."/>
            <person name="Horvathova L."/>
            <person name="Zubacova Z."/>
            <person name="Dolezal P."/>
            <person name="Malik S.B."/>
            <person name="Logsdon J.M. Jr."/>
            <person name="Henze K."/>
            <person name="Gupta A."/>
            <person name="Wang C.C."/>
            <person name="Dunne R.L."/>
            <person name="Upcroft J.A."/>
            <person name="Upcroft P."/>
            <person name="White O."/>
            <person name="Salzberg S.L."/>
            <person name="Tang P."/>
            <person name="Chiu C.-H."/>
            <person name="Lee Y.-S."/>
            <person name="Embley T.M."/>
            <person name="Coombs G.H."/>
            <person name="Mottram J.C."/>
            <person name="Tachezy J."/>
            <person name="Fraser-Liggett C.M."/>
            <person name="Johnson P.J."/>
        </authorList>
    </citation>
    <scope>NUCLEOTIDE SEQUENCE [LARGE SCALE GENOMIC DNA]</scope>
    <source>
        <strain evidence="2">G3</strain>
    </source>
</reference>
<evidence type="ECO:0000313" key="2">
    <source>
        <dbReference type="EMBL" id="EAX86866.1"/>
    </source>
</evidence>
<organism evidence="2 3">
    <name type="scientific">Trichomonas vaginalis (strain ATCC PRA-98 / G3)</name>
    <dbReference type="NCBI Taxonomy" id="412133"/>
    <lineage>
        <taxon>Eukaryota</taxon>
        <taxon>Metamonada</taxon>
        <taxon>Parabasalia</taxon>
        <taxon>Trichomonadida</taxon>
        <taxon>Trichomonadidae</taxon>
        <taxon>Trichomonas</taxon>
    </lineage>
</organism>
<gene>
    <name evidence="2" type="ORF">TVAG_439820</name>
</gene>